<name>A0ABQ6MJ63_9STRA</name>
<evidence type="ECO:0000313" key="3">
    <source>
        <dbReference type="Proteomes" id="UP001165060"/>
    </source>
</evidence>
<proteinExistence type="predicted"/>
<evidence type="ECO:0008006" key="4">
    <source>
        <dbReference type="Google" id="ProtNLM"/>
    </source>
</evidence>
<protein>
    <recommendedName>
        <fullName evidence="4">Protein YAE1</fullName>
    </recommendedName>
</protein>
<keyword evidence="3" id="KW-1185">Reference proteome</keyword>
<gene>
    <name evidence="2" type="ORF">TeGR_g11227</name>
</gene>
<organism evidence="2 3">
    <name type="scientific">Tetraparma gracilis</name>
    <dbReference type="NCBI Taxonomy" id="2962635"/>
    <lineage>
        <taxon>Eukaryota</taxon>
        <taxon>Sar</taxon>
        <taxon>Stramenopiles</taxon>
        <taxon>Ochrophyta</taxon>
        <taxon>Bolidophyceae</taxon>
        <taxon>Parmales</taxon>
        <taxon>Triparmaceae</taxon>
        <taxon>Tetraparma</taxon>
    </lineage>
</organism>
<feature type="region of interest" description="Disordered" evidence="1">
    <location>
        <begin position="88"/>
        <end position="143"/>
    </location>
</feature>
<sequence length="159" mass="16651">MNQEAAHRSRTLHNQGYFSTFHAATESAPHLQQGFDSGFDSSLDLALQAGEALGRSAVCRALSGEAQKEGLLDAVRDGLGAMVAVANSVTPPEEPAAEKQVSSDEVASSSDDDDWLCGEEEDEEVGNVAPALTEGAQRKGKGQDLAAALHENVIKLTSS</sequence>
<dbReference type="Proteomes" id="UP001165060">
    <property type="component" value="Unassembled WGS sequence"/>
</dbReference>
<accession>A0ABQ6MJ63</accession>
<evidence type="ECO:0000256" key="1">
    <source>
        <dbReference type="SAM" id="MobiDB-lite"/>
    </source>
</evidence>
<evidence type="ECO:0000313" key="2">
    <source>
        <dbReference type="EMBL" id="GMI27484.1"/>
    </source>
</evidence>
<dbReference type="EMBL" id="BRYB01001515">
    <property type="protein sequence ID" value="GMI27484.1"/>
    <property type="molecule type" value="Genomic_DNA"/>
</dbReference>
<reference evidence="2 3" key="1">
    <citation type="journal article" date="2023" name="Commun. Biol.">
        <title>Genome analysis of Parmales, the sister group of diatoms, reveals the evolutionary specialization of diatoms from phago-mixotrophs to photoautotrophs.</title>
        <authorList>
            <person name="Ban H."/>
            <person name="Sato S."/>
            <person name="Yoshikawa S."/>
            <person name="Yamada K."/>
            <person name="Nakamura Y."/>
            <person name="Ichinomiya M."/>
            <person name="Sato N."/>
            <person name="Blanc-Mathieu R."/>
            <person name="Endo H."/>
            <person name="Kuwata A."/>
            <person name="Ogata H."/>
        </authorList>
    </citation>
    <scope>NUCLEOTIDE SEQUENCE [LARGE SCALE GENOMIC DNA]</scope>
</reference>
<feature type="compositionally biased region" description="Acidic residues" evidence="1">
    <location>
        <begin position="110"/>
        <end position="125"/>
    </location>
</feature>
<comment type="caution">
    <text evidence="2">The sequence shown here is derived from an EMBL/GenBank/DDBJ whole genome shotgun (WGS) entry which is preliminary data.</text>
</comment>